<evidence type="ECO:0000313" key="2">
    <source>
        <dbReference type="EMBL" id="KAF2202061.1"/>
    </source>
</evidence>
<organism evidence="2 3">
    <name type="scientific">Delitschia confertaspora ATCC 74209</name>
    <dbReference type="NCBI Taxonomy" id="1513339"/>
    <lineage>
        <taxon>Eukaryota</taxon>
        <taxon>Fungi</taxon>
        <taxon>Dikarya</taxon>
        <taxon>Ascomycota</taxon>
        <taxon>Pezizomycotina</taxon>
        <taxon>Dothideomycetes</taxon>
        <taxon>Pleosporomycetidae</taxon>
        <taxon>Pleosporales</taxon>
        <taxon>Delitschiaceae</taxon>
        <taxon>Delitschia</taxon>
    </lineage>
</organism>
<evidence type="ECO:0000313" key="3">
    <source>
        <dbReference type="Proteomes" id="UP000799536"/>
    </source>
</evidence>
<gene>
    <name evidence="2" type="ORF">GQ43DRAFT_10195</name>
</gene>
<reference evidence="2" key="1">
    <citation type="journal article" date="2020" name="Stud. Mycol.">
        <title>101 Dothideomycetes genomes: a test case for predicting lifestyles and emergence of pathogens.</title>
        <authorList>
            <person name="Haridas S."/>
            <person name="Albert R."/>
            <person name="Binder M."/>
            <person name="Bloem J."/>
            <person name="Labutti K."/>
            <person name="Salamov A."/>
            <person name="Andreopoulos B."/>
            <person name="Baker S."/>
            <person name="Barry K."/>
            <person name="Bills G."/>
            <person name="Bluhm B."/>
            <person name="Cannon C."/>
            <person name="Castanera R."/>
            <person name="Culley D."/>
            <person name="Daum C."/>
            <person name="Ezra D."/>
            <person name="Gonzalez J."/>
            <person name="Henrissat B."/>
            <person name="Kuo A."/>
            <person name="Liang C."/>
            <person name="Lipzen A."/>
            <person name="Lutzoni F."/>
            <person name="Magnuson J."/>
            <person name="Mondo S."/>
            <person name="Nolan M."/>
            <person name="Ohm R."/>
            <person name="Pangilinan J."/>
            <person name="Park H.-J."/>
            <person name="Ramirez L."/>
            <person name="Alfaro M."/>
            <person name="Sun H."/>
            <person name="Tritt A."/>
            <person name="Yoshinaga Y."/>
            <person name="Zwiers L.-H."/>
            <person name="Turgeon B."/>
            <person name="Goodwin S."/>
            <person name="Spatafora J."/>
            <person name="Crous P."/>
            <person name="Grigoriev I."/>
        </authorList>
    </citation>
    <scope>NUCLEOTIDE SEQUENCE</scope>
    <source>
        <strain evidence="2">ATCC 74209</strain>
    </source>
</reference>
<accession>A0A9P4JPN0</accession>
<feature type="region of interest" description="Disordered" evidence="1">
    <location>
        <begin position="94"/>
        <end position="116"/>
    </location>
</feature>
<sequence length="116" mass="13150">MAPGQATQCRFAHPLGTLNRRLARGRRGMGLEILLDARDLKKQKVFVHSIFASLSFLIREQQLYVSFLYHHEAVDGIAGDGDIRAEPSFVTQPFQSSVLSSESDRRQQERKINSLH</sequence>
<dbReference type="EMBL" id="ML993950">
    <property type="protein sequence ID" value="KAF2202061.1"/>
    <property type="molecule type" value="Genomic_DNA"/>
</dbReference>
<proteinExistence type="predicted"/>
<comment type="caution">
    <text evidence="2">The sequence shown here is derived from an EMBL/GenBank/DDBJ whole genome shotgun (WGS) entry which is preliminary data.</text>
</comment>
<name>A0A9P4JPN0_9PLEO</name>
<dbReference type="Proteomes" id="UP000799536">
    <property type="component" value="Unassembled WGS sequence"/>
</dbReference>
<protein>
    <submittedName>
        <fullName evidence="2">Uncharacterized protein</fullName>
    </submittedName>
</protein>
<evidence type="ECO:0000256" key="1">
    <source>
        <dbReference type="SAM" id="MobiDB-lite"/>
    </source>
</evidence>
<feature type="compositionally biased region" description="Basic and acidic residues" evidence="1">
    <location>
        <begin position="102"/>
        <end position="116"/>
    </location>
</feature>
<keyword evidence="3" id="KW-1185">Reference proteome</keyword>
<dbReference type="AlphaFoldDB" id="A0A9P4JPN0"/>